<dbReference type="CDD" id="cd01847">
    <property type="entry name" value="Triacylglycerol_lipase_like"/>
    <property type="match status" value="1"/>
</dbReference>
<dbReference type="PIRSF" id="PIRSF037375">
    <property type="entry name" value="Autotrns_EstA"/>
    <property type="match status" value="1"/>
</dbReference>
<dbReference type="SUPFAM" id="SSF52266">
    <property type="entry name" value="SGNH hydrolase"/>
    <property type="match status" value="1"/>
</dbReference>
<keyword evidence="3" id="KW-0378">Hydrolase</keyword>
<proteinExistence type="inferred from homology"/>
<dbReference type="InterPro" id="IPR036514">
    <property type="entry name" value="SGNH_hydro_sf"/>
</dbReference>
<evidence type="ECO:0000313" key="6">
    <source>
        <dbReference type="EMBL" id="QDH71685.1"/>
    </source>
</evidence>
<name>A0A514BWK0_9GAMM</name>
<dbReference type="GO" id="GO:0016788">
    <property type="term" value="F:hydrolase activity, acting on ester bonds"/>
    <property type="evidence" value="ECO:0007669"/>
    <property type="project" value="InterPro"/>
</dbReference>
<dbReference type="KEGG" id="lyj:FKV23_03355"/>
<sequence>MALAAATPAMAQTFSQTVFFGDSLTDSGHYRPALVEAGGPSAAILGKFTTNPGLVWAEYLADFYGAAAHSANQGGTNYAVGGAMVATDRSGALGPTPSLATQVGNYLSTTGGRADANALYTLWGGANDIFAVTAGAPAEQTIGAAVSAQIGLVGSLQAAGARYILVPTIPDIGGTPGFLAQGAQASAIGTQLSTAYNDALFGGLAASGLRVIPLDTFHLLQEISANPGAYGFSNVTGTACQPQITAQSITCHPGTYVSPDADRTHVFADGVHPTSSAHAVLAQYAVSVIEAPRLAAVMPHVEAQTGRNRADRVAAQVVGRTQDSGMRLWADVRGDYQKFDDGAGLMVDGEGAGPALSVGLDWRSGNLVYGGFLGHGRQKLDFGRHHGDISIDDTALGGYLGWRNGQAWVTGQVGYSWSSHDFDRKIVLGDATRLHRGSADGSNLTVALDAGYEFARGTTRHGPVLSLVSQRIKIDEMREDQPSLATSLAYPERDVDSLVGRLGWQARFNVDGHISPYARLTWDREFEDADEEVFARLQSLPASAPYAVPGLSIDKDYGTLVFGARSRLFGMDADIGLTGTVARNGQDAVSLFASLGRGF</sequence>
<dbReference type="SMART" id="SM00869">
    <property type="entry name" value="Autotransporter"/>
    <property type="match status" value="1"/>
</dbReference>
<organism evidence="6 7">
    <name type="scientific">Marilutibacter alkalisoli</name>
    <dbReference type="NCBI Taxonomy" id="2591633"/>
    <lineage>
        <taxon>Bacteria</taxon>
        <taxon>Pseudomonadati</taxon>
        <taxon>Pseudomonadota</taxon>
        <taxon>Gammaproteobacteria</taxon>
        <taxon>Lysobacterales</taxon>
        <taxon>Lysobacteraceae</taxon>
        <taxon>Marilutibacter</taxon>
    </lineage>
</organism>
<dbReference type="OrthoDB" id="5292073at2"/>
<dbReference type="Gene3D" id="2.40.128.130">
    <property type="entry name" value="Autotransporter beta-domain"/>
    <property type="match status" value="1"/>
</dbReference>
<evidence type="ECO:0000256" key="4">
    <source>
        <dbReference type="PIRSR" id="PIRSR037375-1"/>
    </source>
</evidence>
<dbReference type="Proteomes" id="UP000317199">
    <property type="component" value="Chromosome"/>
</dbReference>
<dbReference type="InterPro" id="IPR005546">
    <property type="entry name" value="Autotransporte_beta"/>
</dbReference>
<dbReference type="InterPro" id="IPR017186">
    <property type="entry name" value="Lipase_autotranspt_EstA"/>
</dbReference>
<evidence type="ECO:0000256" key="2">
    <source>
        <dbReference type="ARBA" id="ARBA00022729"/>
    </source>
</evidence>
<dbReference type="PROSITE" id="PS51208">
    <property type="entry name" value="AUTOTRANSPORTER"/>
    <property type="match status" value="1"/>
</dbReference>
<feature type="domain" description="Autotransporter" evidence="5">
    <location>
        <begin position="321"/>
        <end position="599"/>
    </location>
</feature>
<dbReference type="PANTHER" id="PTHR45648">
    <property type="entry name" value="GDSL LIPASE/ACYLHYDROLASE FAMILY PROTEIN (AFU_ORTHOLOGUE AFUA_4G14700)"/>
    <property type="match status" value="1"/>
</dbReference>
<feature type="active site" description="Nucleophile" evidence="4">
    <location>
        <position position="23"/>
    </location>
</feature>
<dbReference type="InterPro" id="IPR001087">
    <property type="entry name" value="GDSL"/>
</dbReference>
<gene>
    <name evidence="6" type="ORF">FKV23_03355</name>
</gene>
<accession>A0A514BWK0</accession>
<evidence type="ECO:0000313" key="7">
    <source>
        <dbReference type="Proteomes" id="UP000317199"/>
    </source>
</evidence>
<dbReference type="InterPro" id="IPR036709">
    <property type="entry name" value="Autotransporte_beta_dom_sf"/>
</dbReference>
<protein>
    <submittedName>
        <fullName evidence="6">Autotransporter domain-containing protein</fullName>
    </submittedName>
</protein>
<keyword evidence="2" id="KW-0732">Signal</keyword>
<dbReference type="InterPro" id="IPR051058">
    <property type="entry name" value="GDSL_Est/Lipase"/>
</dbReference>
<dbReference type="PANTHER" id="PTHR45648:SF22">
    <property type="entry name" value="GDSL LIPASE_ACYLHYDROLASE FAMILY PROTEIN (AFU_ORTHOLOGUE AFUA_4G14700)"/>
    <property type="match status" value="1"/>
</dbReference>
<dbReference type="SUPFAM" id="SSF103515">
    <property type="entry name" value="Autotransporter"/>
    <property type="match status" value="1"/>
</dbReference>
<keyword evidence="7" id="KW-1185">Reference proteome</keyword>
<dbReference type="EMBL" id="CP041242">
    <property type="protein sequence ID" value="QDH71685.1"/>
    <property type="molecule type" value="Genomic_DNA"/>
</dbReference>
<dbReference type="Pfam" id="PF00657">
    <property type="entry name" value="Lipase_GDSL"/>
    <property type="match status" value="1"/>
</dbReference>
<dbReference type="Gene3D" id="3.40.50.1110">
    <property type="entry name" value="SGNH hydrolase"/>
    <property type="match status" value="1"/>
</dbReference>
<evidence type="ECO:0000256" key="1">
    <source>
        <dbReference type="ARBA" id="ARBA00008668"/>
    </source>
</evidence>
<reference evidence="6 7" key="1">
    <citation type="submission" date="2019-06" db="EMBL/GenBank/DDBJ databases">
        <title>Lysobacter alkalisoli sp. nov. isolated from saline-alkali soil.</title>
        <authorList>
            <person name="Sun J.-Q."/>
            <person name="Xu L."/>
        </authorList>
    </citation>
    <scope>NUCLEOTIDE SEQUENCE [LARGE SCALE GENOMIC DNA]</scope>
    <source>
        <strain evidence="6 7">SJ-36</strain>
    </source>
</reference>
<dbReference type="Pfam" id="PF03797">
    <property type="entry name" value="Autotransporter"/>
    <property type="match status" value="1"/>
</dbReference>
<evidence type="ECO:0000256" key="3">
    <source>
        <dbReference type="ARBA" id="ARBA00022801"/>
    </source>
</evidence>
<evidence type="ECO:0000259" key="5">
    <source>
        <dbReference type="PROSITE" id="PS51208"/>
    </source>
</evidence>
<dbReference type="AlphaFoldDB" id="A0A514BWK0"/>
<feature type="active site" evidence="4">
    <location>
        <position position="272"/>
    </location>
</feature>
<comment type="similarity">
    <text evidence="1">Belongs to the 'GDSL' lipolytic enzyme family.</text>
</comment>
<feature type="active site" evidence="4">
    <location>
        <position position="269"/>
    </location>
</feature>